<evidence type="ECO:0000256" key="3">
    <source>
        <dbReference type="ARBA" id="ARBA00022776"/>
    </source>
</evidence>
<keyword evidence="4" id="KW-0833">Ubl conjugation pathway</keyword>
<keyword evidence="8" id="KW-0472">Membrane</keyword>
<dbReference type="GO" id="GO:0045842">
    <property type="term" value="P:positive regulation of mitotic metaphase/anaphase transition"/>
    <property type="evidence" value="ECO:0007669"/>
    <property type="project" value="TreeGrafter"/>
</dbReference>
<dbReference type="SUPFAM" id="SSF48452">
    <property type="entry name" value="TPR-like"/>
    <property type="match status" value="2"/>
</dbReference>
<dbReference type="InterPro" id="IPR019734">
    <property type="entry name" value="TPR_rpt"/>
</dbReference>
<feature type="repeat" description="TPR" evidence="7">
    <location>
        <begin position="739"/>
        <end position="772"/>
    </location>
</feature>
<keyword evidence="6" id="KW-0131">Cell cycle</keyword>
<protein>
    <submittedName>
        <fullName evidence="10">Uncharacterized protein</fullName>
    </submittedName>
</protein>
<evidence type="ECO:0000256" key="1">
    <source>
        <dbReference type="ARBA" id="ARBA00022618"/>
    </source>
</evidence>
<keyword evidence="8" id="KW-0812">Transmembrane</keyword>
<keyword evidence="2" id="KW-0677">Repeat</keyword>
<dbReference type="AlphaFoldDB" id="A0A8H3VTA0"/>
<feature type="signal peptide" evidence="9">
    <location>
        <begin position="1"/>
        <end position="17"/>
    </location>
</feature>
<dbReference type="Gene3D" id="1.25.40.10">
    <property type="entry name" value="Tetratricopeptide repeat domain"/>
    <property type="match status" value="1"/>
</dbReference>
<gene>
    <name evidence="10" type="ORF">EG327_008965</name>
</gene>
<sequence>MPLIGVTLLCFPAVLLCAGAFLADFNETHVYNPNWPPHARFHNGQTMSMAAALGAATLWYAIRSAYLPTPTQKRDSLFTAAIIGSMYAITGLSAILYPGSAGCDPGLCGPEGTFVQKYVFGPPLLVTWIGYALEVRKLSGEKSIARAKKMVHPVADSYCSMPKYLDSVSRDQKYDYYVCMVVRLAKFFCDDGFLYILLPPTEYLVDVWTLEKSFRGAKLGSRVCSAKTESATATHDAKPTKEGELTRPCNSISTPIPLLQPRTMEQYLREWRKNALNKNQHEAAIFIGDKLLALTNSDGDAYWLAQAHFSTGNYTRALSFLHRADLTTRDASARYFAALCLIRQSKFEDALSLLGDVNPTQYIKAPGSARRKLQHGGRNGNANGLARDGKALQRIDPAEDRMREDVATTRAEAAMCYLRGQCHAKQNAFDRAKECYKVAVRIDVQCFEAFDALMKNSLMTPAEEWDFLQSLDFDTIVVGDGSDPSASQEAAEFTKLLYTTRLGKYGHRDEFAVAIETLSTHYKLASNPDIALSKATHFFTQCRFREALELTTSVLDQDPHNFPTMPIHLACLYELGQKNLLYLISHKLADSHPEEPCTYLAIGVYYLSINQIASARRFFSKASILDPHFGPAWIGFAHTFAHEGEHDQAISAYSTATRLFQGTHLPNMFLGMQNLQLGNLKLAKDYLEVSKTLCSEDPLLLNELGVVFYQEGDLPKAIEMFETALGISADVGSSASTWISTRANLGHALRRLGHLNEALDEFNQVLREGGKDAATFSAKGLVLMEMNNIKDAMIALHEALALAPQDPVATDLLTRAMAAMEEEPVMDERVGREFDRRVEEIKPSSLRGRRGKVRRLRGQQAEEVHSHLGEGESTAAFSGALRTKSMIVHACLQITTKATRYDPTSSFHLAPNADLAAESAPTLSVAMT</sequence>
<dbReference type="PANTHER" id="PTHR12558:SF9">
    <property type="entry name" value="CELL DIVISION CYCLE PROTEIN 16 HOMOLOG"/>
    <property type="match status" value="1"/>
</dbReference>
<evidence type="ECO:0000256" key="5">
    <source>
        <dbReference type="ARBA" id="ARBA00022803"/>
    </source>
</evidence>
<feature type="chain" id="PRO_5034995320" evidence="9">
    <location>
        <begin position="18"/>
        <end position="928"/>
    </location>
</feature>
<feature type="transmembrane region" description="Helical" evidence="8">
    <location>
        <begin position="78"/>
        <end position="97"/>
    </location>
</feature>
<dbReference type="Pfam" id="PF13181">
    <property type="entry name" value="TPR_8"/>
    <property type="match status" value="1"/>
</dbReference>
<keyword evidence="11" id="KW-1185">Reference proteome</keyword>
<dbReference type="GO" id="GO:0005737">
    <property type="term" value="C:cytoplasm"/>
    <property type="evidence" value="ECO:0007669"/>
    <property type="project" value="TreeGrafter"/>
</dbReference>
<feature type="transmembrane region" description="Helical" evidence="8">
    <location>
        <begin position="47"/>
        <end position="66"/>
    </location>
</feature>
<keyword evidence="8" id="KW-1133">Transmembrane helix</keyword>
<feature type="repeat" description="TPR" evidence="7">
    <location>
        <begin position="596"/>
        <end position="629"/>
    </location>
</feature>
<dbReference type="GO" id="GO:0031145">
    <property type="term" value="P:anaphase-promoting complex-dependent catabolic process"/>
    <property type="evidence" value="ECO:0007669"/>
    <property type="project" value="TreeGrafter"/>
</dbReference>
<evidence type="ECO:0000313" key="10">
    <source>
        <dbReference type="EMBL" id="KAE9992449.1"/>
    </source>
</evidence>
<evidence type="ECO:0000256" key="7">
    <source>
        <dbReference type="PROSITE-ProRule" id="PRU00339"/>
    </source>
</evidence>
<comment type="caution">
    <text evidence="10">The sequence shown here is derived from an EMBL/GenBank/DDBJ whole genome shotgun (WGS) entry which is preliminary data.</text>
</comment>
<dbReference type="SMART" id="SM00028">
    <property type="entry name" value="TPR"/>
    <property type="match status" value="7"/>
</dbReference>
<name>A0A8H3VTA0_VENIN</name>
<dbReference type="Proteomes" id="UP000490939">
    <property type="component" value="Unassembled WGS sequence"/>
</dbReference>
<dbReference type="EMBL" id="WNWR01000058">
    <property type="protein sequence ID" value="KAE9992449.1"/>
    <property type="molecule type" value="Genomic_DNA"/>
</dbReference>
<evidence type="ECO:0000313" key="11">
    <source>
        <dbReference type="Proteomes" id="UP000490939"/>
    </source>
</evidence>
<dbReference type="PANTHER" id="PTHR12558">
    <property type="entry name" value="CELL DIVISION CYCLE 16,23,27"/>
    <property type="match status" value="1"/>
</dbReference>
<evidence type="ECO:0000256" key="8">
    <source>
        <dbReference type="SAM" id="Phobius"/>
    </source>
</evidence>
<proteinExistence type="predicted"/>
<evidence type="ECO:0000256" key="4">
    <source>
        <dbReference type="ARBA" id="ARBA00022786"/>
    </source>
</evidence>
<dbReference type="InterPro" id="IPR011990">
    <property type="entry name" value="TPR-like_helical_dom_sf"/>
</dbReference>
<dbReference type="Pfam" id="PF13424">
    <property type="entry name" value="TPR_12"/>
    <property type="match status" value="1"/>
</dbReference>
<dbReference type="GO" id="GO:0051301">
    <property type="term" value="P:cell division"/>
    <property type="evidence" value="ECO:0007669"/>
    <property type="project" value="UniProtKB-KW"/>
</dbReference>
<dbReference type="GO" id="GO:0005680">
    <property type="term" value="C:anaphase-promoting complex"/>
    <property type="evidence" value="ECO:0007669"/>
    <property type="project" value="UniProtKB-ARBA"/>
</dbReference>
<dbReference type="GO" id="GO:0016567">
    <property type="term" value="P:protein ubiquitination"/>
    <property type="evidence" value="ECO:0007669"/>
    <property type="project" value="TreeGrafter"/>
</dbReference>
<keyword evidence="3" id="KW-0498">Mitosis</keyword>
<accession>A0A8H3VTA0</accession>
<dbReference type="InterPro" id="IPR046580">
    <property type="entry name" value="DUF6640"/>
</dbReference>
<organism evidence="10 11">
    <name type="scientific">Venturia inaequalis</name>
    <name type="common">Apple scab fungus</name>
    <dbReference type="NCBI Taxonomy" id="5025"/>
    <lineage>
        <taxon>Eukaryota</taxon>
        <taxon>Fungi</taxon>
        <taxon>Dikarya</taxon>
        <taxon>Ascomycota</taxon>
        <taxon>Pezizomycotina</taxon>
        <taxon>Dothideomycetes</taxon>
        <taxon>Pleosporomycetidae</taxon>
        <taxon>Venturiales</taxon>
        <taxon>Venturiaceae</taxon>
        <taxon>Venturia</taxon>
    </lineage>
</organism>
<evidence type="ECO:0000256" key="2">
    <source>
        <dbReference type="ARBA" id="ARBA00022737"/>
    </source>
</evidence>
<dbReference type="PROSITE" id="PS50005">
    <property type="entry name" value="TPR"/>
    <property type="match status" value="4"/>
</dbReference>
<keyword evidence="1" id="KW-0132">Cell division</keyword>
<evidence type="ECO:0000256" key="9">
    <source>
        <dbReference type="SAM" id="SignalP"/>
    </source>
</evidence>
<reference evidence="10 11" key="1">
    <citation type="submission" date="2019-07" db="EMBL/GenBank/DDBJ databases">
        <title>Venturia inaequalis Genome Resource.</title>
        <authorList>
            <person name="Lichtner F.J."/>
        </authorList>
    </citation>
    <scope>NUCLEOTIDE SEQUENCE [LARGE SCALE GENOMIC DNA]</scope>
    <source>
        <strain evidence="10 11">DMI_063113</strain>
    </source>
</reference>
<feature type="repeat" description="TPR" evidence="7">
    <location>
        <begin position="698"/>
        <end position="731"/>
    </location>
</feature>
<dbReference type="Pfam" id="PF12895">
    <property type="entry name" value="ANAPC3"/>
    <property type="match status" value="1"/>
</dbReference>
<keyword evidence="5 7" id="KW-0802">TPR repeat</keyword>
<feature type="repeat" description="TPR" evidence="7">
    <location>
        <begin position="773"/>
        <end position="806"/>
    </location>
</feature>
<keyword evidence="9" id="KW-0732">Signal</keyword>
<evidence type="ECO:0000256" key="6">
    <source>
        <dbReference type="ARBA" id="ARBA00023306"/>
    </source>
</evidence>
<dbReference type="Pfam" id="PF20345">
    <property type="entry name" value="DUF6640"/>
    <property type="match status" value="1"/>
</dbReference>